<evidence type="ECO:0000313" key="2">
    <source>
        <dbReference type="Proteomes" id="UP000765509"/>
    </source>
</evidence>
<keyword evidence="2" id="KW-1185">Reference proteome</keyword>
<evidence type="ECO:0000313" key="1">
    <source>
        <dbReference type="EMBL" id="MBW0503255.1"/>
    </source>
</evidence>
<dbReference type="OrthoDB" id="10678662at2759"/>
<accession>A0A9Q3DLM6</accession>
<organism evidence="1 2">
    <name type="scientific">Austropuccinia psidii MF-1</name>
    <dbReference type="NCBI Taxonomy" id="1389203"/>
    <lineage>
        <taxon>Eukaryota</taxon>
        <taxon>Fungi</taxon>
        <taxon>Dikarya</taxon>
        <taxon>Basidiomycota</taxon>
        <taxon>Pucciniomycotina</taxon>
        <taxon>Pucciniomycetes</taxon>
        <taxon>Pucciniales</taxon>
        <taxon>Sphaerophragmiaceae</taxon>
        <taxon>Austropuccinia</taxon>
    </lineage>
</organism>
<comment type="caution">
    <text evidence="1">The sequence shown here is derived from an EMBL/GenBank/DDBJ whole genome shotgun (WGS) entry which is preliminary data.</text>
</comment>
<reference evidence="1" key="1">
    <citation type="submission" date="2021-03" db="EMBL/GenBank/DDBJ databases">
        <title>Draft genome sequence of rust myrtle Austropuccinia psidii MF-1, a brazilian biotype.</title>
        <authorList>
            <person name="Quecine M.C."/>
            <person name="Pachon D.M.R."/>
            <person name="Bonatelli M.L."/>
            <person name="Correr F.H."/>
            <person name="Franceschini L.M."/>
            <person name="Leite T.F."/>
            <person name="Margarido G.R.A."/>
            <person name="Almeida C.A."/>
            <person name="Ferrarezi J.A."/>
            <person name="Labate C.A."/>
        </authorList>
    </citation>
    <scope>NUCLEOTIDE SEQUENCE</scope>
    <source>
        <strain evidence="1">MF-1</strain>
    </source>
</reference>
<sequence length="81" mass="9438">MKENLMEMLFQCREAFSSDNEPLGTIKEHEVDIMLNAERPYPPLLRIPAFPASPRDRESLKAHINELMKLGVLQKLETMRK</sequence>
<proteinExistence type="predicted"/>
<dbReference type="EMBL" id="AVOT02017249">
    <property type="protein sequence ID" value="MBW0503255.1"/>
    <property type="molecule type" value="Genomic_DNA"/>
</dbReference>
<dbReference type="AlphaFoldDB" id="A0A9Q3DLM6"/>
<name>A0A9Q3DLM6_9BASI</name>
<gene>
    <name evidence="1" type="ORF">O181_042970</name>
</gene>
<dbReference type="Proteomes" id="UP000765509">
    <property type="component" value="Unassembled WGS sequence"/>
</dbReference>
<protein>
    <submittedName>
        <fullName evidence="1">Uncharacterized protein</fullName>
    </submittedName>
</protein>